<dbReference type="Pfam" id="PF07505">
    <property type="entry name" value="DUF5131"/>
    <property type="match status" value="1"/>
</dbReference>
<accession>A0A9D1EE75</accession>
<dbReference type="Proteomes" id="UP000824201">
    <property type="component" value="Unassembled WGS sequence"/>
</dbReference>
<gene>
    <name evidence="1" type="ORF">IAC96_07255</name>
</gene>
<dbReference type="EMBL" id="DVHN01000086">
    <property type="protein sequence ID" value="HIR88731.1"/>
    <property type="molecule type" value="Genomic_DNA"/>
</dbReference>
<proteinExistence type="predicted"/>
<protein>
    <submittedName>
        <fullName evidence="1">DUF5131 family protein</fullName>
    </submittedName>
</protein>
<reference evidence="1" key="2">
    <citation type="journal article" date="2021" name="PeerJ">
        <title>Extensive microbial diversity within the chicken gut microbiome revealed by metagenomics and culture.</title>
        <authorList>
            <person name="Gilroy R."/>
            <person name="Ravi A."/>
            <person name="Getino M."/>
            <person name="Pursley I."/>
            <person name="Horton D.L."/>
            <person name="Alikhan N.F."/>
            <person name="Baker D."/>
            <person name="Gharbi K."/>
            <person name="Hall N."/>
            <person name="Watson M."/>
            <person name="Adriaenssens E.M."/>
            <person name="Foster-Nyarko E."/>
            <person name="Jarju S."/>
            <person name="Secka A."/>
            <person name="Antonio M."/>
            <person name="Oren A."/>
            <person name="Chaudhuri R.R."/>
            <person name="La Ragione R."/>
            <person name="Hildebrand F."/>
            <person name="Pallen M.J."/>
        </authorList>
    </citation>
    <scope>NUCLEOTIDE SEQUENCE</scope>
    <source>
        <strain evidence="1">ChiW13-3771</strain>
    </source>
</reference>
<evidence type="ECO:0000313" key="1">
    <source>
        <dbReference type="EMBL" id="HIR88731.1"/>
    </source>
</evidence>
<reference evidence="1" key="1">
    <citation type="submission" date="2020-10" db="EMBL/GenBank/DDBJ databases">
        <authorList>
            <person name="Gilroy R."/>
        </authorList>
    </citation>
    <scope>NUCLEOTIDE SEQUENCE</scope>
    <source>
        <strain evidence="1">ChiW13-3771</strain>
    </source>
</reference>
<dbReference type="InterPro" id="IPR011101">
    <property type="entry name" value="DUF5131"/>
</dbReference>
<name>A0A9D1EE75_9FIRM</name>
<evidence type="ECO:0000313" key="2">
    <source>
        <dbReference type="Proteomes" id="UP000824201"/>
    </source>
</evidence>
<organism evidence="1 2">
    <name type="scientific">Candidatus Fimimorpha faecalis</name>
    <dbReference type="NCBI Taxonomy" id="2840824"/>
    <lineage>
        <taxon>Bacteria</taxon>
        <taxon>Bacillati</taxon>
        <taxon>Bacillota</taxon>
        <taxon>Clostridia</taxon>
        <taxon>Eubacteriales</taxon>
        <taxon>Candidatus Fimimorpha</taxon>
    </lineage>
</organism>
<comment type="caution">
    <text evidence="1">The sequence shown here is derived from an EMBL/GenBank/DDBJ whole genome shotgun (WGS) entry which is preliminary data.</text>
</comment>
<dbReference type="AlphaFoldDB" id="A0A9D1EE75"/>
<sequence length="248" mass="29249">MAIWNPWHGCKKISPGCYNCYVYRRDAEFGKDSSIVTKTAMFDLPLKRNRKKEYKLQPESEPVYTCMTSDFFIEDADEWRPSVWQMIRLRSDLNFVIITKRIDRFQTCIPNDWKDGYENVTILCTCENQVQADYRLPIFLSLPIKHKCIIHEPMLETIFIEPYLKSGQIEQVICGGESGEHARLCDFAWILSTRQQCINHNVSFYFKQTGALFKKENKIYKIKRKHQMTQAEKAGINYNDNSFPKRLS</sequence>